<dbReference type="HOGENOM" id="CLU_1992895_0_0_1"/>
<dbReference type="AlphaFoldDB" id="A0A0D0BW00"/>
<accession>A0A0D0BW00</accession>
<dbReference type="OrthoDB" id="440325at2759"/>
<dbReference type="Proteomes" id="UP000053593">
    <property type="component" value="Unassembled WGS sequence"/>
</dbReference>
<protein>
    <submittedName>
        <fullName evidence="1">Uncharacterized protein</fullName>
    </submittedName>
</protein>
<keyword evidence="2" id="KW-1185">Reference proteome</keyword>
<reference evidence="1 2" key="1">
    <citation type="submission" date="2014-04" db="EMBL/GenBank/DDBJ databases">
        <title>Evolutionary Origins and Diversification of the Mycorrhizal Mutualists.</title>
        <authorList>
            <consortium name="DOE Joint Genome Institute"/>
            <consortium name="Mycorrhizal Genomics Consortium"/>
            <person name="Kohler A."/>
            <person name="Kuo A."/>
            <person name="Nagy L.G."/>
            <person name="Floudas D."/>
            <person name="Copeland A."/>
            <person name="Barry K.W."/>
            <person name="Cichocki N."/>
            <person name="Veneault-Fourrey C."/>
            <person name="LaButti K."/>
            <person name="Lindquist E.A."/>
            <person name="Lipzen A."/>
            <person name="Lundell T."/>
            <person name="Morin E."/>
            <person name="Murat C."/>
            <person name="Riley R."/>
            <person name="Ohm R."/>
            <person name="Sun H."/>
            <person name="Tunlid A."/>
            <person name="Henrissat B."/>
            <person name="Grigoriev I.V."/>
            <person name="Hibbett D.S."/>
            <person name="Martin F."/>
        </authorList>
    </citation>
    <scope>NUCLEOTIDE SEQUENCE [LARGE SCALE GENOMIC DNA]</scope>
    <source>
        <strain evidence="1 2">FD-317 M1</strain>
    </source>
</reference>
<proteinExistence type="predicted"/>
<sequence length="125" mass="14336">MIVMAPLLAPLYKGLMPHPIFTLQVVDTPLEDISKIHTSLHITFTSRNTFFIPWRQHQHLQIARMLQEDHSFFASTVYADLSKSALEGYIGDINQKITWDIISAKRVIELARENSCTGYPDRPEP</sequence>
<name>A0A0D0BW00_9AGAR</name>
<gene>
    <name evidence="1" type="ORF">GYMLUDRAFT_253632</name>
</gene>
<organism evidence="1 2">
    <name type="scientific">Collybiopsis luxurians FD-317 M1</name>
    <dbReference type="NCBI Taxonomy" id="944289"/>
    <lineage>
        <taxon>Eukaryota</taxon>
        <taxon>Fungi</taxon>
        <taxon>Dikarya</taxon>
        <taxon>Basidiomycota</taxon>
        <taxon>Agaricomycotina</taxon>
        <taxon>Agaricomycetes</taxon>
        <taxon>Agaricomycetidae</taxon>
        <taxon>Agaricales</taxon>
        <taxon>Marasmiineae</taxon>
        <taxon>Omphalotaceae</taxon>
        <taxon>Collybiopsis</taxon>
        <taxon>Collybiopsis luxurians</taxon>
    </lineage>
</organism>
<evidence type="ECO:0000313" key="2">
    <source>
        <dbReference type="Proteomes" id="UP000053593"/>
    </source>
</evidence>
<dbReference type="EMBL" id="KN835051">
    <property type="protein sequence ID" value="KIK49737.1"/>
    <property type="molecule type" value="Genomic_DNA"/>
</dbReference>
<evidence type="ECO:0000313" key="1">
    <source>
        <dbReference type="EMBL" id="KIK49737.1"/>
    </source>
</evidence>